<proteinExistence type="predicted"/>
<comment type="caution">
    <text evidence="3">The sequence shown here is derived from an EMBL/GenBank/DDBJ whole genome shotgun (WGS) entry which is preliminary data.</text>
</comment>
<dbReference type="Proteomes" id="UP000076964">
    <property type="component" value="Unassembled WGS sequence"/>
</dbReference>
<keyword evidence="1" id="KW-1133">Transmembrane helix</keyword>
<feature type="transmembrane region" description="Helical" evidence="1">
    <location>
        <begin position="6"/>
        <end position="22"/>
    </location>
</feature>
<keyword evidence="1" id="KW-0472">Membrane</keyword>
<evidence type="ECO:0000313" key="4">
    <source>
        <dbReference type="Proteomes" id="UP000076964"/>
    </source>
</evidence>
<dbReference type="SUPFAM" id="SSF109604">
    <property type="entry name" value="HD-domain/PDEase-like"/>
    <property type="match status" value="1"/>
</dbReference>
<keyword evidence="1" id="KW-0812">Transmembrane</keyword>
<reference evidence="3 4" key="1">
    <citation type="submission" date="2016-02" db="EMBL/GenBank/DDBJ databases">
        <title>Draft genome sequence of Thermodesulfatator sp. S606.</title>
        <authorList>
            <person name="Lai Q."/>
            <person name="Cao J."/>
            <person name="Dupont S."/>
            <person name="Shao Z."/>
            <person name="Jebbar M."/>
            <person name="Alain K."/>
        </authorList>
    </citation>
    <scope>NUCLEOTIDE SEQUENCE [LARGE SCALE GENOMIC DNA]</scope>
    <source>
        <strain evidence="3 4">S606</strain>
    </source>
</reference>
<sequence length="384" mass="43786">MPYPYFVISIIISFFLIGVIIWKRSKASQENIYISSRQKQNKKHFKNLNNLPNEVKANKIYYQRLLKKKEALKTYSLKEYAITTSRTLNDNQKEFLYTELKKFPLPSGAAWQLSEMLRDPMVDSKEVAALASTDPVISGRLLALVNSAYFRPSSGKEITSIHHAILYLGFNQVRNLLFQLMLEQTVNKHSPLSKEEVNKIWLHSATVSVAAGEIAKKFQDPPGLALTAGLMHDVGKFFLPYFKQEETGGLLLHEDTEELPPVIAEENATGFNHQVIGEVLCYIWRLPKEIATTVAFHHFGDYSHFKKLPKRTQKVIITVALADYICHLLGYADEEKYLYLISEEALKTCGFPSHPEFLITPSLEKEIEKMINLLKGYSSKGLKL</sequence>
<dbReference type="PANTHER" id="PTHR33525">
    <property type="match status" value="1"/>
</dbReference>
<keyword evidence="4" id="KW-1185">Reference proteome</keyword>
<name>A0A177E8S4_9BACT</name>
<protein>
    <recommendedName>
        <fullName evidence="2">HDOD domain-containing protein</fullName>
    </recommendedName>
</protein>
<dbReference type="EMBL" id="LSFI01000012">
    <property type="protein sequence ID" value="OAG28106.1"/>
    <property type="molecule type" value="Genomic_DNA"/>
</dbReference>
<dbReference type="InterPro" id="IPR013976">
    <property type="entry name" value="HDOD"/>
</dbReference>
<dbReference type="NCBIfam" id="TIGR00277">
    <property type="entry name" value="HDIG"/>
    <property type="match status" value="1"/>
</dbReference>
<evidence type="ECO:0000256" key="1">
    <source>
        <dbReference type="SAM" id="Phobius"/>
    </source>
</evidence>
<dbReference type="Pfam" id="PF08668">
    <property type="entry name" value="HDOD"/>
    <property type="match status" value="1"/>
</dbReference>
<dbReference type="OrthoDB" id="9784953at2"/>
<dbReference type="PROSITE" id="PS51833">
    <property type="entry name" value="HDOD"/>
    <property type="match status" value="1"/>
</dbReference>
<dbReference type="STRING" id="1795632.TH606_03475"/>
<evidence type="ECO:0000259" key="2">
    <source>
        <dbReference type="PROSITE" id="PS51833"/>
    </source>
</evidence>
<feature type="domain" description="HDOD" evidence="2">
    <location>
        <begin position="103"/>
        <end position="300"/>
    </location>
</feature>
<dbReference type="RefSeq" id="WP_068541308.1">
    <property type="nucleotide sequence ID" value="NZ_LSFI01000012.1"/>
</dbReference>
<organism evidence="3 4">
    <name type="scientific">Thermodesulfatator autotrophicus</name>
    <dbReference type="NCBI Taxonomy" id="1795632"/>
    <lineage>
        <taxon>Bacteria</taxon>
        <taxon>Pseudomonadati</taxon>
        <taxon>Thermodesulfobacteriota</taxon>
        <taxon>Thermodesulfobacteria</taxon>
        <taxon>Thermodesulfobacteriales</taxon>
        <taxon>Thermodesulfatatoraceae</taxon>
        <taxon>Thermodesulfatator</taxon>
    </lineage>
</organism>
<dbReference type="PANTHER" id="PTHR33525:SF3">
    <property type="entry name" value="RIBONUCLEASE Y"/>
    <property type="match status" value="1"/>
</dbReference>
<dbReference type="CDD" id="cd00077">
    <property type="entry name" value="HDc"/>
    <property type="match status" value="1"/>
</dbReference>
<evidence type="ECO:0000313" key="3">
    <source>
        <dbReference type="EMBL" id="OAG28106.1"/>
    </source>
</evidence>
<dbReference type="InterPro" id="IPR003607">
    <property type="entry name" value="HD/PDEase_dom"/>
</dbReference>
<dbReference type="Gene3D" id="1.10.3210.10">
    <property type="entry name" value="Hypothetical protein af1432"/>
    <property type="match status" value="1"/>
</dbReference>
<gene>
    <name evidence="3" type="ORF">TH606_03475</name>
</gene>
<dbReference type="InterPro" id="IPR006675">
    <property type="entry name" value="HDIG_dom"/>
</dbReference>
<dbReference type="AlphaFoldDB" id="A0A177E8S4"/>
<accession>A0A177E8S4</accession>
<dbReference type="InterPro" id="IPR052340">
    <property type="entry name" value="RNase_Y/CdgJ"/>
</dbReference>